<dbReference type="WBParaSite" id="nRc.2.0.1.t04403-RA">
    <property type="protein sequence ID" value="nRc.2.0.1.t04403-RA"/>
    <property type="gene ID" value="nRc.2.0.1.g04403"/>
</dbReference>
<evidence type="ECO:0000313" key="1">
    <source>
        <dbReference type="Proteomes" id="UP000887565"/>
    </source>
</evidence>
<sequence length="111" mass="13009">MFEEEGQKAFIWREKSGTLYMLYKQTKSPFITFASRRNRWRIFAPNHKLFFRFYPSVPIFLQNRNCSTCPSTCENENSMTTCAQTLRQPARQIEFSTCGDIISVVGNVEYA</sequence>
<reference evidence="2" key="1">
    <citation type="submission" date="2022-11" db="UniProtKB">
        <authorList>
            <consortium name="WormBaseParasite"/>
        </authorList>
    </citation>
    <scope>IDENTIFICATION</scope>
</reference>
<dbReference type="Proteomes" id="UP000887565">
    <property type="component" value="Unplaced"/>
</dbReference>
<proteinExistence type="predicted"/>
<organism evidence="1 2">
    <name type="scientific">Romanomermis culicivorax</name>
    <name type="common">Nematode worm</name>
    <dbReference type="NCBI Taxonomy" id="13658"/>
    <lineage>
        <taxon>Eukaryota</taxon>
        <taxon>Metazoa</taxon>
        <taxon>Ecdysozoa</taxon>
        <taxon>Nematoda</taxon>
        <taxon>Enoplea</taxon>
        <taxon>Dorylaimia</taxon>
        <taxon>Mermithida</taxon>
        <taxon>Mermithoidea</taxon>
        <taxon>Mermithidae</taxon>
        <taxon>Romanomermis</taxon>
    </lineage>
</organism>
<dbReference type="AlphaFoldDB" id="A0A915HR49"/>
<evidence type="ECO:0000313" key="2">
    <source>
        <dbReference type="WBParaSite" id="nRc.2.0.1.t04403-RA"/>
    </source>
</evidence>
<keyword evidence="1" id="KW-1185">Reference proteome</keyword>
<protein>
    <submittedName>
        <fullName evidence="2">Uncharacterized protein</fullName>
    </submittedName>
</protein>
<name>A0A915HR49_ROMCU</name>
<accession>A0A915HR49</accession>